<keyword evidence="3" id="KW-0597">Phosphoprotein</keyword>
<evidence type="ECO:0000313" key="6">
    <source>
        <dbReference type="EMBL" id="KAK2085871.1"/>
    </source>
</evidence>
<dbReference type="InterPro" id="IPR013098">
    <property type="entry name" value="Ig_I-set"/>
</dbReference>
<dbReference type="SMART" id="SM00408">
    <property type="entry name" value="IGc2"/>
    <property type="match status" value="1"/>
</dbReference>
<dbReference type="Pfam" id="PF07679">
    <property type="entry name" value="I-set"/>
    <property type="match status" value="1"/>
</dbReference>
<reference evidence="6 7" key="1">
    <citation type="submission" date="2023-05" db="EMBL/GenBank/DDBJ databases">
        <title>B98-5 Cell Line De Novo Hybrid Assembly: An Optical Mapping Approach.</title>
        <authorList>
            <person name="Kananen K."/>
            <person name="Auerbach J.A."/>
            <person name="Kautto E."/>
            <person name="Blachly J.S."/>
        </authorList>
    </citation>
    <scope>NUCLEOTIDE SEQUENCE [LARGE SCALE GENOMIC DNA]</scope>
    <source>
        <strain evidence="6">B95-8</strain>
        <tissue evidence="6">Cell line</tissue>
    </source>
</reference>
<sequence length="233" mass="25562">MASVHVTLALPARFTQDLKTKEASEGATAVLQCELSKVAPVKWKKGPETIRDGDCVLCSSCAMCFLTLCTFAHSAMVLGGLCGSLCVSVSCPQSPPDSLMISVTDWSFPALPARFIEDVRNQEAREGATVVLQCELSKAAPVEWRKGSETLRDGDRYSLRQDGTRCELQICGLAMEDTGEYLCVCGQERTSATLTVRGKDLVWSCGLVAWDLRVYVITFCFRMWHFCGNPEVL</sequence>
<accession>A0ABQ9TM94</accession>
<name>A0ABQ9TM94_SAGOE</name>
<feature type="domain" description="Ig-like" evidence="5">
    <location>
        <begin position="112"/>
        <end position="195"/>
    </location>
</feature>
<evidence type="ECO:0000256" key="1">
    <source>
        <dbReference type="ARBA" id="ARBA00004496"/>
    </source>
</evidence>
<dbReference type="InterPro" id="IPR036179">
    <property type="entry name" value="Ig-like_dom_sf"/>
</dbReference>
<comment type="caution">
    <text evidence="6">The sequence shown here is derived from an EMBL/GenBank/DDBJ whole genome shotgun (WGS) entry which is preliminary data.</text>
</comment>
<protein>
    <recommendedName>
        <fullName evidence="5">Ig-like domain-containing protein</fullName>
    </recommendedName>
</protein>
<keyword evidence="7" id="KW-1185">Reference proteome</keyword>
<dbReference type="InterPro" id="IPR003599">
    <property type="entry name" value="Ig_sub"/>
</dbReference>
<dbReference type="SMART" id="SM00409">
    <property type="entry name" value="IG"/>
    <property type="match status" value="1"/>
</dbReference>
<dbReference type="InterPro" id="IPR013783">
    <property type="entry name" value="Ig-like_fold"/>
</dbReference>
<organism evidence="6 7">
    <name type="scientific">Saguinus oedipus</name>
    <name type="common">Cotton-top tamarin</name>
    <name type="synonym">Oedipomidas oedipus</name>
    <dbReference type="NCBI Taxonomy" id="9490"/>
    <lineage>
        <taxon>Eukaryota</taxon>
        <taxon>Metazoa</taxon>
        <taxon>Chordata</taxon>
        <taxon>Craniata</taxon>
        <taxon>Vertebrata</taxon>
        <taxon>Euteleostomi</taxon>
        <taxon>Mammalia</taxon>
        <taxon>Eutheria</taxon>
        <taxon>Euarchontoglires</taxon>
        <taxon>Primates</taxon>
        <taxon>Haplorrhini</taxon>
        <taxon>Platyrrhini</taxon>
        <taxon>Cebidae</taxon>
        <taxon>Callitrichinae</taxon>
        <taxon>Saguinus</taxon>
    </lineage>
</organism>
<evidence type="ECO:0000256" key="4">
    <source>
        <dbReference type="ARBA" id="ARBA00023157"/>
    </source>
</evidence>
<comment type="subcellular location">
    <subcellularLocation>
        <location evidence="1">Cytoplasm</location>
    </subcellularLocation>
</comment>
<dbReference type="EMBL" id="JASSZA010000020">
    <property type="protein sequence ID" value="KAK2085871.1"/>
    <property type="molecule type" value="Genomic_DNA"/>
</dbReference>
<proteinExistence type="predicted"/>
<gene>
    <name evidence="6" type="ORF">P7K49_035296</name>
</gene>
<dbReference type="InterPro" id="IPR007110">
    <property type="entry name" value="Ig-like_dom"/>
</dbReference>
<dbReference type="PANTHER" id="PTHR35971:SF5">
    <property type="entry name" value="OBSCURIN LIKE CYTOSKELETAL ADAPTOR 1"/>
    <property type="match status" value="1"/>
</dbReference>
<evidence type="ECO:0000256" key="3">
    <source>
        <dbReference type="ARBA" id="ARBA00022553"/>
    </source>
</evidence>
<evidence type="ECO:0000256" key="2">
    <source>
        <dbReference type="ARBA" id="ARBA00022490"/>
    </source>
</evidence>
<dbReference type="InterPro" id="IPR003598">
    <property type="entry name" value="Ig_sub2"/>
</dbReference>
<keyword evidence="2" id="KW-0963">Cytoplasm</keyword>
<evidence type="ECO:0000313" key="7">
    <source>
        <dbReference type="Proteomes" id="UP001266305"/>
    </source>
</evidence>
<dbReference type="SUPFAM" id="SSF48726">
    <property type="entry name" value="Immunoglobulin"/>
    <property type="match status" value="2"/>
</dbReference>
<dbReference type="PANTHER" id="PTHR35971">
    <property type="entry name" value="SI:DKEY-31G6.6"/>
    <property type="match status" value="1"/>
</dbReference>
<dbReference type="InterPro" id="IPR052385">
    <property type="entry name" value="Obscurin/Obscurin-like_Reg"/>
</dbReference>
<dbReference type="Gene3D" id="2.60.40.10">
    <property type="entry name" value="Immunoglobulins"/>
    <property type="match status" value="2"/>
</dbReference>
<keyword evidence="4" id="KW-1015">Disulfide bond</keyword>
<dbReference type="Proteomes" id="UP001266305">
    <property type="component" value="Unassembled WGS sequence"/>
</dbReference>
<dbReference type="PROSITE" id="PS50835">
    <property type="entry name" value="IG_LIKE"/>
    <property type="match status" value="1"/>
</dbReference>
<evidence type="ECO:0000259" key="5">
    <source>
        <dbReference type="PROSITE" id="PS50835"/>
    </source>
</evidence>